<dbReference type="Proteomes" id="UP000238356">
    <property type="component" value="Unassembled WGS sequence"/>
</dbReference>
<dbReference type="AlphaFoldDB" id="A0A2S6A4A1"/>
<feature type="region of interest" description="Disordered" evidence="1">
    <location>
        <begin position="53"/>
        <end position="88"/>
    </location>
</feature>
<proteinExistence type="predicted"/>
<gene>
    <name evidence="2" type="ORF">C5F51_19390</name>
</gene>
<keyword evidence="3" id="KW-1185">Reference proteome</keyword>
<accession>A0A2S6A4A1</accession>
<sequence>MIDQPPSSIGPEIPPDFAGLSAAMRNAFIAFAATGDPGWPRFDTTERIRRIWTNPPGLDSDTLSTSRRIWQREPRPRSAELGRRPHTE</sequence>
<evidence type="ECO:0000313" key="3">
    <source>
        <dbReference type="Proteomes" id="UP000238356"/>
    </source>
</evidence>
<evidence type="ECO:0000256" key="1">
    <source>
        <dbReference type="SAM" id="MobiDB-lite"/>
    </source>
</evidence>
<name>A0A2S6A4A1_9NOCA</name>
<evidence type="ECO:0008006" key="4">
    <source>
        <dbReference type="Google" id="ProtNLM"/>
    </source>
</evidence>
<dbReference type="EMBL" id="PSZD01000011">
    <property type="protein sequence ID" value="PPJ26822.1"/>
    <property type="molecule type" value="Genomic_DNA"/>
</dbReference>
<comment type="caution">
    <text evidence="2">The sequence shown here is derived from an EMBL/GenBank/DDBJ whole genome shotgun (WGS) entry which is preliminary data.</text>
</comment>
<reference evidence="2 3" key="1">
    <citation type="submission" date="2018-02" db="EMBL/GenBank/DDBJ databases">
        <title>8 Nocardia nova and 1 Nocardia cyriacigeorgica strain used for evolution to TMP-SMX.</title>
        <authorList>
            <person name="Mehta H."/>
            <person name="Weng J."/>
            <person name="Shamoo Y."/>
        </authorList>
    </citation>
    <scope>NUCLEOTIDE SEQUENCE [LARGE SCALE GENOMIC DNA]</scope>
    <source>
        <strain evidence="2 3">BAA2227</strain>
    </source>
</reference>
<dbReference type="RefSeq" id="WP_104363712.1">
    <property type="nucleotide sequence ID" value="NZ_PSZD01000011.1"/>
</dbReference>
<feature type="compositionally biased region" description="Basic and acidic residues" evidence="1">
    <location>
        <begin position="70"/>
        <end position="88"/>
    </location>
</feature>
<protein>
    <recommendedName>
        <fullName evidence="4">Carboxylesterase type B domain-containing protein</fullName>
    </recommendedName>
</protein>
<organism evidence="2 3">
    <name type="scientific">Nocardia nova</name>
    <dbReference type="NCBI Taxonomy" id="37330"/>
    <lineage>
        <taxon>Bacteria</taxon>
        <taxon>Bacillati</taxon>
        <taxon>Actinomycetota</taxon>
        <taxon>Actinomycetes</taxon>
        <taxon>Mycobacteriales</taxon>
        <taxon>Nocardiaceae</taxon>
        <taxon>Nocardia</taxon>
    </lineage>
</organism>
<evidence type="ECO:0000313" key="2">
    <source>
        <dbReference type="EMBL" id="PPJ26822.1"/>
    </source>
</evidence>